<evidence type="ECO:0000313" key="3">
    <source>
        <dbReference type="Proteomes" id="UP000233551"/>
    </source>
</evidence>
<evidence type="ECO:0000313" key="2">
    <source>
        <dbReference type="EMBL" id="PKI67068.1"/>
    </source>
</evidence>
<protein>
    <submittedName>
        <fullName evidence="2">Uncharacterized protein</fullName>
    </submittedName>
</protein>
<keyword evidence="3" id="KW-1185">Reference proteome</keyword>
<dbReference type="AlphaFoldDB" id="A0A2I0KEZ0"/>
<sequence>MSASANPRDGGLHAPLPARSNVALRRAISQSKAAKLSDYPTGEYKRASQVAEDRDFHNSGTPRDHGAVGIPTSDPWEPHGCQLAPKVPPFGEIALGRWKDWNQALNQRTVVRNGSQNSAAVLRKIQSTGVLVSITTSPMMPRMKERSTGRSVLQLCMISCLGGVIASSLRPGVGRSILT</sequence>
<accession>A0A2I0KEZ0</accession>
<feature type="region of interest" description="Disordered" evidence="1">
    <location>
        <begin position="31"/>
        <end position="75"/>
    </location>
</feature>
<name>A0A2I0KEZ0_PUNGR</name>
<organism evidence="2 3">
    <name type="scientific">Punica granatum</name>
    <name type="common">Pomegranate</name>
    <dbReference type="NCBI Taxonomy" id="22663"/>
    <lineage>
        <taxon>Eukaryota</taxon>
        <taxon>Viridiplantae</taxon>
        <taxon>Streptophyta</taxon>
        <taxon>Embryophyta</taxon>
        <taxon>Tracheophyta</taxon>
        <taxon>Spermatophyta</taxon>
        <taxon>Magnoliopsida</taxon>
        <taxon>eudicotyledons</taxon>
        <taxon>Gunneridae</taxon>
        <taxon>Pentapetalae</taxon>
        <taxon>rosids</taxon>
        <taxon>malvids</taxon>
        <taxon>Myrtales</taxon>
        <taxon>Lythraceae</taxon>
        <taxon>Punica</taxon>
    </lineage>
</organism>
<dbReference type="Proteomes" id="UP000233551">
    <property type="component" value="Unassembled WGS sequence"/>
</dbReference>
<reference evidence="2 3" key="1">
    <citation type="submission" date="2017-11" db="EMBL/GenBank/DDBJ databases">
        <title>De-novo sequencing of pomegranate (Punica granatum L.) genome.</title>
        <authorList>
            <person name="Akparov Z."/>
            <person name="Amiraslanov A."/>
            <person name="Hajiyeva S."/>
            <person name="Abbasov M."/>
            <person name="Kaur K."/>
            <person name="Hamwieh A."/>
            <person name="Solovyev V."/>
            <person name="Salamov A."/>
            <person name="Braich B."/>
            <person name="Kosarev P."/>
            <person name="Mahmoud A."/>
            <person name="Hajiyev E."/>
            <person name="Babayeva S."/>
            <person name="Izzatullayeva V."/>
            <person name="Mammadov A."/>
            <person name="Mammadov A."/>
            <person name="Sharifova S."/>
            <person name="Ojaghi J."/>
            <person name="Eynullazada K."/>
            <person name="Bayramov B."/>
            <person name="Abdulazimova A."/>
            <person name="Shahmuradov I."/>
        </authorList>
    </citation>
    <scope>NUCLEOTIDE SEQUENCE [LARGE SCALE GENOMIC DNA]</scope>
    <source>
        <strain evidence="3">cv. AG2017</strain>
        <tissue evidence="2">Leaf</tissue>
    </source>
</reference>
<comment type="caution">
    <text evidence="2">The sequence shown here is derived from an EMBL/GenBank/DDBJ whole genome shotgun (WGS) entry which is preliminary data.</text>
</comment>
<feature type="compositionally biased region" description="Basic and acidic residues" evidence="1">
    <location>
        <begin position="43"/>
        <end position="66"/>
    </location>
</feature>
<proteinExistence type="predicted"/>
<evidence type="ECO:0000256" key="1">
    <source>
        <dbReference type="SAM" id="MobiDB-lite"/>
    </source>
</evidence>
<gene>
    <name evidence="2" type="ORF">CRG98_012532</name>
</gene>
<dbReference type="EMBL" id="PGOL01000644">
    <property type="protein sequence ID" value="PKI67068.1"/>
    <property type="molecule type" value="Genomic_DNA"/>
</dbReference>